<dbReference type="RefSeq" id="WP_095549886.1">
    <property type="nucleotide sequence ID" value="NZ_NSJF01000003.1"/>
</dbReference>
<name>A0A2A2AB82_9BURK</name>
<evidence type="ECO:0000256" key="2">
    <source>
        <dbReference type="SAM" id="SignalP"/>
    </source>
</evidence>
<sequence length="175" mass="19956">MAHSLRIFPKLRRTLLLAALLPLLQACDPIALDKLSIGQSTEADVRDAMGAPHQIWPEADGSRTLEYNRQPAGHVNYMLVIGPNGRLQAIRQVLTAQEFAKVRPGMHYDQVRRLLGKPAKDVWYPLQQEHHVDWRYLQDATTKGMFTVVLDAQRVVRRAYTGPDMDEEYRSGGRR</sequence>
<dbReference type="PROSITE" id="PS51257">
    <property type="entry name" value="PROKAR_LIPOPROTEIN"/>
    <property type="match status" value="1"/>
</dbReference>
<evidence type="ECO:0000313" key="3">
    <source>
        <dbReference type="EMBL" id="PAT34849.1"/>
    </source>
</evidence>
<protein>
    <submittedName>
        <fullName evidence="3">Outer membrane protein assembly factor BamE</fullName>
    </submittedName>
</protein>
<feature type="signal peptide" evidence="2">
    <location>
        <begin position="1"/>
        <end position="26"/>
    </location>
</feature>
<feature type="chain" id="PRO_5012742354" evidence="2">
    <location>
        <begin position="27"/>
        <end position="175"/>
    </location>
</feature>
<reference evidence="3 4" key="1">
    <citation type="submission" date="2017-08" db="EMBL/GenBank/DDBJ databases">
        <title>WGS of Clinical strains of the CDC Group NO-1 linked to zoonotic infections in humans.</title>
        <authorList>
            <person name="Bernier A.-M."/>
            <person name="Bernard K."/>
        </authorList>
    </citation>
    <scope>NUCLEOTIDE SEQUENCE [LARGE SCALE GENOMIC DNA]</scope>
    <source>
        <strain evidence="3 4">NML03-0146</strain>
    </source>
</reference>
<proteinExistence type="predicted"/>
<comment type="caution">
    <text evidence="3">The sequence shown here is derived from an EMBL/GenBank/DDBJ whole genome shotgun (WGS) entry which is preliminary data.</text>
</comment>
<dbReference type="AlphaFoldDB" id="A0A2A2AB82"/>
<dbReference type="EMBL" id="NSJF01000003">
    <property type="protein sequence ID" value="PAT34849.1"/>
    <property type="molecule type" value="Genomic_DNA"/>
</dbReference>
<accession>A0A2A2AB82</accession>
<evidence type="ECO:0000256" key="1">
    <source>
        <dbReference type="ARBA" id="ARBA00022729"/>
    </source>
</evidence>
<organism evidence="3 4">
    <name type="scientific">Vandammella animalimorsus</name>
    <dbReference type="NCBI Taxonomy" id="2029117"/>
    <lineage>
        <taxon>Bacteria</taxon>
        <taxon>Pseudomonadati</taxon>
        <taxon>Pseudomonadota</taxon>
        <taxon>Betaproteobacteria</taxon>
        <taxon>Burkholderiales</taxon>
        <taxon>Comamonadaceae</taxon>
        <taxon>Vandammella</taxon>
    </lineage>
</organism>
<dbReference type="Gene3D" id="3.30.1450.10">
    <property type="match status" value="1"/>
</dbReference>
<dbReference type="InterPro" id="IPR037873">
    <property type="entry name" value="BamE-like"/>
</dbReference>
<keyword evidence="1 2" id="KW-0732">Signal</keyword>
<dbReference type="Proteomes" id="UP000217999">
    <property type="component" value="Unassembled WGS sequence"/>
</dbReference>
<evidence type="ECO:0000313" key="4">
    <source>
        <dbReference type="Proteomes" id="UP000217999"/>
    </source>
</evidence>
<gene>
    <name evidence="3" type="ORF">CK620_08270</name>
</gene>